<reference evidence="5" key="1">
    <citation type="submission" date="2023-07" db="EMBL/GenBank/DDBJ databases">
        <authorList>
            <person name="Kim M."/>
        </authorList>
    </citation>
    <scope>NUCLEOTIDE SEQUENCE</scope>
    <source>
        <strain evidence="5">BIUV-7</strain>
    </source>
</reference>
<dbReference type="SUPFAM" id="SSF54427">
    <property type="entry name" value="NTF2-like"/>
    <property type="match status" value="1"/>
</dbReference>
<comment type="caution">
    <text evidence="5">The sequence shown here is derived from an EMBL/GenBank/DDBJ whole genome shotgun (WGS) entry which is preliminary data.</text>
</comment>
<keyword evidence="2" id="KW-0472">Membrane</keyword>
<evidence type="ECO:0000256" key="2">
    <source>
        <dbReference type="SAM" id="Phobius"/>
    </source>
</evidence>
<feature type="signal peptide" evidence="3">
    <location>
        <begin position="1"/>
        <end position="26"/>
    </location>
</feature>
<dbReference type="Proteomes" id="UP001169764">
    <property type="component" value="Unassembled WGS sequence"/>
</dbReference>
<dbReference type="PANTHER" id="PTHR41542">
    <property type="entry name" value="BLL5807 PROTEIN"/>
    <property type="match status" value="1"/>
</dbReference>
<evidence type="ECO:0000256" key="1">
    <source>
        <dbReference type="SAM" id="MobiDB-lite"/>
    </source>
</evidence>
<name>A0ABT8YDB3_9SPHN</name>
<dbReference type="Gene3D" id="3.10.450.240">
    <property type="match status" value="1"/>
</dbReference>
<feature type="domain" description="Tim44-like" evidence="4">
    <location>
        <begin position="174"/>
        <end position="322"/>
    </location>
</feature>
<keyword evidence="3" id="KW-0732">Signal</keyword>
<feature type="chain" id="PRO_5045487585" evidence="3">
    <location>
        <begin position="27"/>
        <end position="323"/>
    </location>
</feature>
<evidence type="ECO:0000256" key="3">
    <source>
        <dbReference type="SAM" id="SignalP"/>
    </source>
</evidence>
<dbReference type="InterPro" id="IPR032710">
    <property type="entry name" value="NTF2-like_dom_sf"/>
</dbReference>
<dbReference type="SMART" id="SM00978">
    <property type="entry name" value="Tim44"/>
    <property type="match status" value="1"/>
</dbReference>
<dbReference type="EMBL" id="JAUOTP010000006">
    <property type="protein sequence ID" value="MDO6415605.1"/>
    <property type="molecule type" value="Genomic_DNA"/>
</dbReference>
<feature type="transmembrane region" description="Helical" evidence="2">
    <location>
        <begin position="123"/>
        <end position="146"/>
    </location>
</feature>
<feature type="region of interest" description="Disordered" evidence="1">
    <location>
        <begin position="156"/>
        <end position="187"/>
    </location>
</feature>
<protein>
    <submittedName>
        <fullName evidence="5">TIM44-like domain-containing protein</fullName>
    </submittedName>
</protein>
<proteinExistence type="predicted"/>
<evidence type="ECO:0000313" key="5">
    <source>
        <dbReference type="EMBL" id="MDO6415605.1"/>
    </source>
</evidence>
<evidence type="ECO:0000259" key="4">
    <source>
        <dbReference type="SMART" id="SM00978"/>
    </source>
</evidence>
<organism evidence="5 6">
    <name type="scientific">Sphingomonas natans</name>
    <dbReference type="NCBI Taxonomy" id="3063330"/>
    <lineage>
        <taxon>Bacteria</taxon>
        <taxon>Pseudomonadati</taxon>
        <taxon>Pseudomonadota</taxon>
        <taxon>Alphaproteobacteria</taxon>
        <taxon>Sphingomonadales</taxon>
        <taxon>Sphingomonadaceae</taxon>
        <taxon>Sphingomonas</taxon>
    </lineage>
</organism>
<keyword evidence="2" id="KW-1133">Transmembrane helix</keyword>
<accession>A0ABT8YDB3</accession>
<keyword evidence="6" id="KW-1185">Reference proteome</keyword>
<dbReference type="Pfam" id="PF04280">
    <property type="entry name" value="Tim44"/>
    <property type="match status" value="1"/>
</dbReference>
<sequence>MNYRSICLASAALGMLVLCSGAPAPADARRGGSFGSRGARTYSAPRAAYPGARPVAPIEQSMTPRNQALPAGAANQGFGQQASRPGGRFGGFGGGMLGGLVAGGLIGHFLGNGMGGGWGSGGGGMLLALLQIAILAGIAWLVVGFVRRRFAGSPVPTRVPHKSGAAAPLAGRPWGGAAPERSEPQGQGGDLLLMPRDREAFEQLLIDLQDAFGKEDYARLRTLTTPEVMSYLSEELGQNAVGGVRNEVSGTRLLDAKVSESWSEASGDYATIILSYESVDVMRDRASGAIVSGSDASPTETTEAWTFIRTGGRPWQVSAIQES</sequence>
<feature type="transmembrane region" description="Helical" evidence="2">
    <location>
        <begin position="89"/>
        <end position="111"/>
    </location>
</feature>
<dbReference type="RefSeq" id="WP_303543739.1">
    <property type="nucleotide sequence ID" value="NZ_JAUOTP010000006.1"/>
</dbReference>
<gene>
    <name evidence="5" type="ORF">Q4F19_14540</name>
</gene>
<dbReference type="InterPro" id="IPR007379">
    <property type="entry name" value="Tim44-like_dom"/>
</dbReference>
<keyword evidence="2" id="KW-0812">Transmembrane</keyword>
<evidence type="ECO:0000313" key="6">
    <source>
        <dbReference type="Proteomes" id="UP001169764"/>
    </source>
</evidence>
<dbReference type="PANTHER" id="PTHR41542:SF1">
    <property type="entry name" value="BLL5807 PROTEIN"/>
    <property type="match status" value="1"/>
</dbReference>